<dbReference type="PROSITE" id="PS00028">
    <property type="entry name" value="ZINC_FINGER_C2H2_1"/>
    <property type="match status" value="3"/>
</dbReference>
<comment type="subcellular location">
    <subcellularLocation>
        <location evidence="1">Nucleus</location>
    </subcellularLocation>
</comment>
<dbReference type="GO" id="GO:0008270">
    <property type="term" value="F:zinc ion binding"/>
    <property type="evidence" value="ECO:0007669"/>
    <property type="project" value="UniProtKB-KW"/>
</dbReference>
<organism evidence="13 14">
    <name type="scientific">Papilio machaon</name>
    <name type="common">Old World swallowtail butterfly</name>
    <dbReference type="NCBI Taxonomy" id="76193"/>
    <lineage>
        <taxon>Eukaryota</taxon>
        <taxon>Metazoa</taxon>
        <taxon>Ecdysozoa</taxon>
        <taxon>Arthropoda</taxon>
        <taxon>Hexapoda</taxon>
        <taxon>Insecta</taxon>
        <taxon>Pterygota</taxon>
        <taxon>Neoptera</taxon>
        <taxon>Endopterygota</taxon>
        <taxon>Lepidoptera</taxon>
        <taxon>Glossata</taxon>
        <taxon>Ditrysia</taxon>
        <taxon>Papilionoidea</taxon>
        <taxon>Papilionidae</taxon>
        <taxon>Papilioninae</taxon>
        <taxon>Papilio</taxon>
    </lineage>
</organism>
<evidence type="ECO:0000256" key="9">
    <source>
        <dbReference type="ARBA" id="ARBA00023163"/>
    </source>
</evidence>
<evidence type="ECO:0000256" key="6">
    <source>
        <dbReference type="ARBA" id="ARBA00022833"/>
    </source>
</evidence>
<feature type="domain" description="C2H2-type" evidence="12">
    <location>
        <begin position="184"/>
        <end position="207"/>
    </location>
</feature>
<evidence type="ECO:0000256" key="5">
    <source>
        <dbReference type="ARBA" id="ARBA00022771"/>
    </source>
</evidence>
<keyword evidence="5 11" id="KW-0863">Zinc-finger</keyword>
<evidence type="ECO:0000259" key="12">
    <source>
        <dbReference type="PROSITE" id="PS50157"/>
    </source>
</evidence>
<keyword evidence="7" id="KW-0805">Transcription regulation</keyword>
<evidence type="ECO:0000256" key="3">
    <source>
        <dbReference type="ARBA" id="ARBA00022723"/>
    </source>
</evidence>
<evidence type="ECO:0000256" key="4">
    <source>
        <dbReference type="ARBA" id="ARBA00022737"/>
    </source>
</evidence>
<evidence type="ECO:0000256" key="11">
    <source>
        <dbReference type="PROSITE-ProRule" id="PRU00042"/>
    </source>
</evidence>
<proteinExistence type="inferred from homology"/>
<evidence type="ECO:0000256" key="8">
    <source>
        <dbReference type="ARBA" id="ARBA00023125"/>
    </source>
</evidence>
<dbReference type="GO" id="GO:0005634">
    <property type="term" value="C:nucleus"/>
    <property type="evidence" value="ECO:0007669"/>
    <property type="project" value="UniProtKB-SubCell"/>
</dbReference>
<keyword evidence="3" id="KW-0479">Metal-binding</keyword>
<dbReference type="EMBL" id="KQ460140">
    <property type="protein sequence ID" value="KPJ17514.1"/>
    <property type="molecule type" value="Genomic_DNA"/>
</dbReference>
<dbReference type="InterPro" id="IPR036236">
    <property type="entry name" value="Znf_C2H2_sf"/>
</dbReference>
<feature type="domain" description="C2H2-type" evidence="12">
    <location>
        <begin position="46"/>
        <end position="73"/>
    </location>
</feature>
<dbReference type="InterPro" id="IPR050888">
    <property type="entry name" value="ZnF_C2H2-type_TF"/>
</dbReference>
<dbReference type="SMART" id="SM00355">
    <property type="entry name" value="ZnF_C2H2"/>
    <property type="match status" value="5"/>
</dbReference>
<dbReference type="FunFam" id="3.30.160.60:FF:000965">
    <property type="entry name" value="Neurotrophin receptor-interacting factor homolog"/>
    <property type="match status" value="1"/>
</dbReference>
<dbReference type="AlphaFoldDB" id="A0A0N1IPQ3"/>
<gene>
    <name evidence="13" type="ORF">RR48_02002</name>
</gene>
<evidence type="ECO:0000256" key="7">
    <source>
        <dbReference type="ARBA" id="ARBA00023015"/>
    </source>
</evidence>
<reference evidence="13 14" key="1">
    <citation type="journal article" date="2015" name="Nat. Commun.">
        <title>Outbred genome sequencing and CRISPR/Cas9 gene editing in butterflies.</title>
        <authorList>
            <person name="Li X."/>
            <person name="Fan D."/>
            <person name="Zhang W."/>
            <person name="Liu G."/>
            <person name="Zhang L."/>
            <person name="Zhao L."/>
            <person name="Fang X."/>
            <person name="Chen L."/>
            <person name="Dong Y."/>
            <person name="Chen Y."/>
            <person name="Ding Y."/>
            <person name="Zhao R."/>
            <person name="Feng M."/>
            <person name="Zhu Y."/>
            <person name="Feng Y."/>
            <person name="Jiang X."/>
            <person name="Zhu D."/>
            <person name="Xiang H."/>
            <person name="Feng X."/>
            <person name="Li S."/>
            <person name="Wang J."/>
            <person name="Zhang G."/>
            <person name="Kronforst M.R."/>
            <person name="Wang W."/>
        </authorList>
    </citation>
    <scope>NUCLEOTIDE SEQUENCE [LARGE SCALE GENOMIC DNA]</scope>
    <source>
        <strain evidence="13">Ya'a_city_454_Pm</strain>
        <tissue evidence="13">Whole body</tissue>
    </source>
</reference>
<dbReference type="Proteomes" id="UP000053240">
    <property type="component" value="Unassembled WGS sequence"/>
</dbReference>
<evidence type="ECO:0000313" key="14">
    <source>
        <dbReference type="Proteomes" id="UP000053240"/>
    </source>
</evidence>
<evidence type="ECO:0000256" key="10">
    <source>
        <dbReference type="ARBA" id="ARBA00023242"/>
    </source>
</evidence>
<dbReference type="InterPro" id="IPR013087">
    <property type="entry name" value="Znf_C2H2_type"/>
</dbReference>
<evidence type="ECO:0000256" key="2">
    <source>
        <dbReference type="ARBA" id="ARBA00006991"/>
    </source>
</evidence>
<comment type="similarity">
    <text evidence="2">Belongs to the krueppel C2H2-type zinc-finger protein family.</text>
</comment>
<dbReference type="Pfam" id="PF00096">
    <property type="entry name" value="zf-C2H2"/>
    <property type="match status" value="2"/>
</dbReference>
<dbReference type="Pfam" id="PF13912">
    <property type="entry name" value="zf-C2H2_6"/>
    <property type="match status" value="1"/>
</dbReference>
<accession>A0A0N1IPQ3</accession>
<evidence type="ECO:0000256" key="1">
    <source>
        <dbReference type="ARBA" id="ARBA00004123"/>
    </source>
</evidence>
<keyword evidence="6" id="KW-0862">Zinc</keyword>
<keyword evidence="10" id="KW-0539">Nucleus</keyword>
<keyword evidence="4" id="KW-0677">Repeat</keyword>
<dbReference type="Gene3D" id="3.30.160.60">
    <property type="entry name" value="Classic Zinc Finger"/>
    <property type="match status" value="4"/>
</dbReference>
<keyword evidence="8" id="KW-0238">DNA-binding</keyword>
<dbReference type="InParanoid" id="A0A0N1IPQ3"/>
<evidence type="ECO:0000313" key="13">
    <source>
        <dbReference type="EMBL" id="KPJ17514.1"/>
    </source>
</evidence>
<keyword evidence="9" id="KW-0804">Transcription</keyword>
<name>A0A0N1IPQ3_PAPMA</name>
<keyword evidence="14" id="KW-1185">Reference proteome</keyword>
<dbReference type="GO" id="GO:0003677">
    <property type="term" value="F:DNA binding"/>
    <property type="evidence" value="ECO:0007669"/>
    <property type="project" value="UniProtKB-KW"/>
</dbReference>
<feature type="domain" description="C2H2-type" evidence="12">
    <location>
        <begin position="132"/>
        <end position="159"/>
    </location>
</feature>
<dbReference type="STRING" id="76193.A0A0N1IPQ3"/>
<dbReference type="PANTHER" id="PTHR24406">
    <property type="entry name" value="TRANSCRIPTIONAL REPRESSOR CTCFL-RELATED"/>
    <property type="match status" value="1"/>
</dbReference>
<protein>
    <submittedName>
        <fullName evidence="13">Zinc finger protein 628</fullName>
    </submittedName>
</protein>
<sequence length="320" mass="38382">MFYCSFVSIHYIICECGDTFPTEDALKEHLEKEHNQKLVRGRLEEFSCATCEKVFPTEKACIIHQRVHTLPNIEEREESDIDEVNWKEQVKQERDVVRREREQVKREREVRREREKRQKKQVVKDYFNSKNVVCEVCGKRYASNAALRYHQRVHTGERPYHCTECPKTFTMPLFLQVHTGIKPYMCPHCKKTFTQSNSMKLHVKTVHLKMPAPYKSKNRRNKTREMKIMQAQDLDMYQQEIKIELQPEIKAEIIEYQEGDVLVEGNQEQMAHFYFQDGEVLHEVFQDNLYHEEIVDNPEANLYKLEKPEELYEEVYEVEL</sequence>
<dbReference type="FunFam" id="3.30.160.60:FF:000075">
    <property type="entry name" value="Putative zinc finger protein 536"/>
    <property type="match status" value="1"/>
</dbReference>
<dbReference type="SUPFAM" id="SSF57667">
    <property type="entry name" value="beta-beta-alpha zinc fingers"/>
    <property type="match status" value="3"/>
</dbReference>
<dbReference type="PROSITE" id="PS50157">
    <property type="entry name" value="ZINC_FINGER_C2H2_2"/>
    <property type="match status" value="3"/>
</dbReference>